<keyword evidence="5 10" id="KW-1133">Transmembrane helix</keyword>
<feature type="chain" id="PRO_5032583708" evidence="11">
    <location>
        <begin position="23"/>
        <end position="1607"/>
    </location>
</feature>
<dbReference type="PROSITE" id="PS01209">
    <property type="entry name" value="LDLRA_1"/>
    <property type="match status" value="2"/>
</dbReference>
<keyword evidence="15" id="KW-1185">Reference proteome</keyword>
<dbReference type="CDD" id="cd00112">
    <property type="entry name" value="LDLa"/>
    <property type="match status" value="2"/>
</dbReference>
<keyword evidence="6 10" id="KW-0472">Membrane</keyword>
<feature type="transmembrane region" description="Helical" evidence="10">
    <location>
        <begin position="1301"/>
        <end position="1320"/>
    </location>
</feature>
<proteinExistence type="predicted"/>
<evidence type="ECO:0000259" key="12">
    <source>
        <dbReference type="PROSITE" id="PS50026"/>
    </source>
</evidence>
<dbReference type="PANTHER" id="PTHR24270">
    <property type="entry name" value="LOW-DENSITY LIPOPROTEIN RECEPTOR-RELATED"/>
    <property type="match status" value="1"/>
</dbReference>
<evidence type="ECO:0000256" key="6">
    <source>
        <dbReference type="ARBA" id="ARBA00023136"/>
    </source>
</evidence>
<dbReference type="Gene3D" id="4.10.400.10">
    <property type="entry name" value="Low-density Lipoprotein Receptor"/>
    <property type="match status" value="3"/>
</dbReference>
<dbReference type="SMART" id="SM00181">
    <property type="entry name" value="EGF"/>
    <property type="match status" value="2"/>
</dbReference>
<dbReference type="Gene3D" id="1.20.1070.10">
    <property type="entry name" value="Rhodopsin 7-helix transmembrane proteins"/>
    <property type="match status" value="1"/>
</dbReference>
<dbReference type="SMART" id="SM00192">
    <property type="entry name" value="LDLa"/>
    <property type="match status" value="7"/>
</dbReference>
<reference evidence="14" key="1">
    <citation type="submission" date="2021-02" db="EMBL/GenBank/DDBJ databases">
        <authorList>
            <person name="Nowell W R."/>
        </authorList>
    </citation>
    <scope>NUCLEOTIDE SEQUENCE</scope>
</reference>
<dbReference type="Proteomes" id="UP000663828">
    <property type="component" value="Unassembled WGS sequence"/>
</dbReference>
<evidence type="ECO:0000256" key="10">
    <source>
        <dbReference type="SAM" id="Phobius"/>
    </source>
</evidence>
<dbReference type="InterPro" id="IPR017452">
    <property type="entry name" value="GPCR_Rhodpsn_7TM"/>
</dbReference>
<dbReference type="PROSITE" id="PS00022">
    <property type="entry name" value="EGF_1"/>
    <property type="match status" value="2"/>
</dbReference>
<feature type="transmembrane region" description="Helical" evidence="10">
    <location>
        <begin position="1379"/>
        <end position="1397"/>
    </location>
</feature>
<feature type="transmembrane region" description="Helical" evidence="10">
    <location>
        <begin position="1515"/>
        <end position="1537"/>
    </location>
</feature>
<keyword evidence="3 10" id="KW-0812">Transmembrane</keyword>
<dbReference type="SUPFAM" id="SSF81321">
    <property type="entry name" value="Family A G protein-coupled receptor-like"/>
    <property type="match status" value="1"/>
</dbReference>
<evidence type="ECO:0000313" key="14">
    <source>
        <dbReference type="EMBL" id="CAF1155540.1"/>
    </source>
</evidence>
<dbReference type="SUPFAM" id="SSF57424">
    <property type="entry name" value="LDL receptor-like module"/>
    <property type="match status" value="3"/>
</dbReference>
<feature type="domain" description="EGF-like" evidence="12">
    <location>
        <begin position="973"/>
        <end position="1010"/>
    </location>
</feature>
<dbReference type="InterPro" id="IPR023415">
    <property type="entry name" value="LDLR_class-A_CS"/>
</dbReference>
<evidence type="ECO:0000256" key="2">
    <source>
        <dbReference type="ARBA" id="ARBA00004308"/>
    </source>
</evidence>
<feature type="signal peptide" evidence="11">
    <location>
        <begin position="1"/>
        <end position="22"/>
    </location>
</feature>
<feature type="transmembrane region" description="Helical" evidence="10">
    <location>
        <begin position="1341"/>
        <end position="1359"/>
    </location>
</feature>
<organism evidence="14 15">
    <name type="scientific">Adineta ricciae</name>
    <name type="common">Rotifer</name>
    <dbReference type="NCBI Taxonomy" id="249248"/>
    <lineage>
        <taxon>Eukaryota</taxon>
        <taxon>Metazoa</taxon>
        <taxon>Spiralia</taxon>
        <taxon>Gnathifera</taxon>
        <taxon>Rotifera</taxon>
        <taxon>Eurotatoria</taxon>
        <taxon>Bdelloidea</taxon>
        <taxon>Adinetida</taxon>
        <taxon>Adinetidae</taxon>
        <taxon>Adineta</taxon>
    </lineage>
</organism>
<evidence type="ECO:0000259" key="13">
    <source>
        <dbReference type="PROSITE" id="PS50262"/>
    </source>
</evidence>
<accession>A0A814T176</accession>
<comment type="subcellular location">
    <subcellularLocation>
        <location evidence="2">Endomembrane system</location>
    </subcellularLocation>
    <subcellularLocation>
        <location evidence="1">Membrane</location>
        <topology evidence="1">Single-pass membrane protein</topology>
    </subcellularLocation>
</comment>
<evidence type="ECO:0000256" key="5">
    <source>
        <dbReference type="ARBA" id="ARBA00022989"/>
    </source>
</evidence>
<dbReference type="InterPro" id="IPR000742">
    <property type="entry name" value="EGF"/>
</dbReference>
<feature type="disulfide bond" evidence="8">
    <location>
        <begin position="1000"/>
        <end position="1009"/>
    </location>
</feature>
<gene>
    <name evidence="14" type="ORF">XAT740_LOCUS21188</name>
</gene>
<dbReference type="PRINTS" id="PR00261">
    <property type="entry name" value="LDLRECEPTOR"/>
</dbReference>
<feature type="domain" description="G-protein coupled receptors family 1 profile" evidence="13">
    <location>
        <begin position="1314"/>
        <end position="1570"/>
    </location>
</feature>
<dbReference type="PROSITE" id="PS50026">
    <property type="entry name" value="EGF_3"/>
    <property type="match status" value="1"/>
</dbReference>
<dbReference type="Pfam" id="PF00057">
    <property type="entry name" value="Ldl_recept_a"/>
    <property type="match status" value="2"/>
</dbReference>
<feature type="transmembrane region" description="Helical" evidence="10">
    <location>
        <begin position="1549"/>
        <end position="1571"/>
    </location>
</feature>
<dbReference type="EMBL" id="CAJNOR010001511">
    <property type="protein sequence ID" value="CAF1155540.1"/>
    <property type="molecule type" value="Genomic_DNA"/>
</dbReference>
<dbReference type="PROSITE" id="PS50262">
    <property type="entry name" value="G_PROTEIN_RECEP_F1_2"/>
    <property type="match status" value="1"/>
</dbReference>
<dbReference type="GO" id="GO:0005886">
    <property type="term" value="C:plasma membrane"/>
    <property type="evidence" value="ECO:0007669"/>
    <property type="project" value="TreeGrafter"/>
</dbReference>
<evidence type="ECO:0000256" key="3">
    <source>
        <dbReference type="ARBA" id="ARBA00022692"/>
    </source>
</evidence>
<protein>
    <submittedName>
        <fullName evidence="14">Uncharacterized protein</fullName>
    </submittedName>
</protein>
<evidence type="ECO:0000256" key="4">
    <source>
        <dbReference type="ARBA" id="ARBA00022737"/>
    </source>
</evidence>
<dbReference type="SUPFAM" id="SSF57196">
    <property type="entry name" value="EGF/Laminin"/>
    <property type="match status" value="1"/>
</dbReference>
<dbReference type="InterPro" id="IPR002172">
    <property type="entry name" value="LDrepeatLR_classA_rpt"/>
</dbReference>
<keyword evidence="11" id="KW-0732">Signal</keyword>
<keyword evidence="7 8" id="KW-1015">Disulfide bond</keyword>
<feature type="transmembrane region" description="Helical" evidence="10">
    <location>
        <begin position="1417"/>
        <end position="1437"/>
    </location>
</feature>
<feature type="disulfide bond" evidence="9">
    <location>
        <begin position="198"/>
        <end position="210"/>
    </location>
</feature>
<feature type="transmembrane region" description="Helical" evidence="10">
    <location>
        <begin position="1474"/>
        <end position="1494"/>
    </location>
</feature>
<dbReference type="GO" id="GO:0012505">
    <property type="term" value="C:endomembrane system"/>
    <property type="evidence" value="ECO:0007669"/>
    <property type="project" value="UniProtKB-SubCell"/>
</dbReference>
<keyword evidence="4" id="KW-0677">Repeat</keyword>
<evidence type="ECO:0000313" key="15">
    <source>
        <dbReference type="Proteomes" id="UP000663828"/>
    </source>
</evidence>
<dbReference type="InterPro" id="IPR036055">
    <property type="entry name" value="LDL_receptor-like_sf"/>
</dbReference>
<sequence length="1607" mass="187425">MKASQLYLMLIIKLMKLFIGEGNIYWMSYWKEEIHADCFFIDLHYFCHQINQISHHKTLCTHGKLWSFEKLKAYKITTENLIDWAIPFDLIGQYADYSNNDGNTTLAGLMICNCTTNWKGRECDYSVPQRFANPGNLLSKQYKATGQNMNETLTKFIDGIVCTNAHLFLEWRHICDGVTQCSNGADEYQCDLLEFHECEKDEFQCRNGMCISIDFVFDAMPDCMDSSDEQSTEEMRTSYYSCSGKASVNCDNRLCRKDEFSCGNGECIPWTSIVQDNKGCSNRRQAAYICDTMDYKKELSDELFGICSETMRKLSLLTNTSSCLQSLGHLLRNRFDIKLRQQAFANIKERCEQLIIYSDKNAYFPGLHVVYNRSDIEAFYDQPKNLQKRISRAPQLYYFSGEIKCNGVQINISDKFWFTYEQRQQFTIYPFFPLYHLLCQKFGNQFLQDSHVNSSLPSSPAYYQCKNTSDRLSLRRVNDGFIDCLHGDDERNPYYSPNELFRYQCQTVTFPLQYVSYSKLGDGIDDCIDGSDELSRQLHWSHFKCDLNDRYECWVFQGDRFNDYRIQNVRLHFHRYCDTMWDMMDGNDEKNCSKWVCHVDSIRCNGTGQCIDREYICDGDFDCDDGEDEIGCRPPRELWSLESICDKKIEYFCITSQYVKNQNTSRPCIFWSQVGDGHIDCMGARDERNVLSCPVDHRMIGDRFLCDKQTKCIDYLLICNGIKDCVDGTDESICYWNISNCLPGAFPCADESGCKSTRCKTSLACYDKSHRFWCPNPNNGNAVYRSQKYRTIFDDKSRCYDQSYSQAKYIIAPRSTGHYIGNRIAESPIYYVYCNKGFYLQGDRRSDFSCFCPPSVYGDRCQYDSRRVTIRIRFDRWHRPDIPIVLDVLFILLLNDSQIVDHHVLTDENKEYPSKNDIYLVYPRPKPPGIYTLRIETYHSADFLHFWEYPISPLDFLPVFRIAKVLRFPDRSLPWYCSYNRCENNGTCYQAEGNRFLCICPRSWKGKFCDIQMNRTGCASNSLARAENVCVCPHGYMQPHCFVQNHKCRRVICRSNETCVPRSDLPAYRHTCICNVTNCKPDRPVIVLNRQEPNELPFLVQLLQLTGNYPTIRHQIIIQPFTSFPWIKTIKTRDKRDYVGSLPEIGLLYSFESYADSVRNTLYLLFINCTNDIRNFTVDLDLQAQKCHEFSTEEQHFVAVFPEFCHNFTYGACFAYDGYLCYCNYSNGNQSNCLSYQRRYITCDYCQNQGHCVQGDLTNKTDFVCVCPKCVTGVLCQFSLSRFSISLEFLFEKNDWNRGHFIAPVILFILGMILNSLSLITFTHKKLRTSGVGVKLQATSLCGLLVVILLLARITYLYMVRKIIMLHRISIVMCKALPMLMYTFYYTTLWLMTTVTVERALATLQSSLWSRLQDFKISISLVLLIIFIVSSSNYIFISQYELVNHPDYIFPWCIREIPLNQQLFTHILTLFHQIIPFLINIIAALIIIVMITRSKMHAYRKTKRSALRDQTRKRLDLLLSPIVCFLAQLPEIIILFLNACDYDTSNWFSQVNLCIYYVSFFPQMSIFFLYITPSKQYHDIFTKETLLGQGITYMLHSSIVLSRQTNT</sequence>
<dbReference type="Gene3D" id="2.10.25.10">
    <property type="entry name" value="Laminin"/>
    <property type="match status" value="1"/>
</dbReference>
<comment type="caution">
    <text evidence="8">Lacks conserved residue(s) required for the propagation of feature annotation.</text>
</comment>
<dbReference type="GO" id="GO:0016192">
    <property type="term" value="P:vesicle-mediated transport"/>
    <property type="evidence" value="ECO:0007669"/>
    <property type="project" value="UniProtKB-ARBA"/>
</dbReference>
<evidence type="ECO:0000256" key="8">
    <source>
        <dbReference type="PROSITE-ProRule" id="PRU00076"/>
    </source>
</evidence>
<comment type="caution">
    <text evidence="14">The sequence shown here is derived from an EMBL/GenBank/DDBJ whole genome shotgun (WGS) entry which is preliminary data.</text>
</comment>
<feature type="disulfide bond" evidence="9">
    <location>
        <begin position="617"/>
        <end position="632"/>
    </location>
</feature>
<feature type="disulfide bond" evidence="9">
    <location>
        <begin position="205"/>
        <end position="223"/>
    </location>
</feature>
<evidence type="ECO:0000256" key="9">
    <source>
        <dbReference type="PROSITE-ProRule" id="PRU00124"/>
    </source>
</evidence>
<evidence type="ECO:0000256" key="1">
    <source>
        <dbReference type="ARBA" id="ARBA00004167"/>
    </source>
</evidence>
<keyword evidence="8" id="KW-0245">EGF-like domain</keyword>
<name>A0A814T176_ADIRI</name>
<evidence type="ECO:0000256" key="7">
    <source>
        <dbReference type="ARBA" id="ARBA00023157"/>
    </source>
</evidence>
<dbReference type="InterPro" id="IPR050685">
    <property type="entry name" value="LDLR"/>
</dbReference>
<dbReference type="PROSITE" id="PS50068">
    <property type="entry name" value="LDLRA_2"/>
    <property type="match status" value="3"/>
</dbReference>
<evidence type="ECO:0000256" key="11">
    <source>
        <dbReference type="SAM" id="SignalP"/>
    </source>
</evidence>
<feature type="disulfide bond" evidence="9">
    <location>
        <begin position="719"/>
        <end position="734"/>
    </location>
</feature>